<feature type="domain" description="Polysaccharide chain length determinant N-terminal" evidence="9">
    <location>
        <begin position="8"/>
        <end position="106"/>
    </location>
</feature>
<dbReference type="InterPro" id="IPR003856">
    <property type="entry name" value="LPS_length_determ_N"/>
</dbReference>
<keyword evidence="12" id="KW-1185">Reference proteome</keyword>
<dbReference type="Pfam" id="PF13807">
    <property type="entry name" value="GNVR"/>
    <property type="match status" value="1"/>
</dbReference>
<dbReference type="GO" id="GO:0005886">
    <property type="term" value="C:plasma membrane"/>
    <property type="evidence" value="ECO:0007669"/>
    <property type="project" value="UniProtKB-SubCell"/>
</dbReference>
<evidence type="ECO:0000259" key="10">
    <source>
        <dbReference type="Pfam" id="PF13807"/>
    </source>
</evidence>
<feature type="coiled-coil region" evidence="7">
    <location>
        <begin position="286"/>
        <end position="348"/>
    </location>
</feature>
<dbReference type="RefSeq" id="WP_132243416.1">
    <property type="nucleotide sequence ID" value="NZ_SLWV01000004.1"/>
</dbReference>
<dbReference type="Proteomes" id="UP000294919">
    <property type="component" value="Unassembled WGS sequence"/>
</dbReference>
<evidence type="ECO:0000313" key="12">
    <source>
        <dbReference type="Proteomes" id="UP000294919"/>
    </source>
</evidence>
<feature type="transmembrane region" description="Helical" evidence="8">
    <location>
        <begin position="25"/>
        <end position="45"/>
    </location>
</feature>
<evidence type="ECO:0000256" key="1">
    <source>
        <dbReference type="ARBA" id="ARBA00004651"/>
    </source>
</evidence>
<dbReference type="OrthoDB" id="2360475at2"/>
<evidence type="ECO:0000256" key="7">
    <source>
        <dbReference type="SAM" id="Coils"/>
    </source>
</evidence>
<dbReference type="PANTHER" id="PTHR32309">
    <property type="entry name" value="TYROSINE-PROTEIN KINASE"/>
    <property type="match status" value="1"/>
</dbReference>
<evidence type="ECO:0000256" key="8">
    <source>
        <dbReference type="SAM" id="Phobius"/>
    </source>
</evidence>
<comment type="subcellular location">
    <subcellularLocation>
        <location evidence="1">Cell membrane</location>
        <topology evidence="1">Multi-pass membrane protein</topology>
    </subcellularLocation>
</comment>
<evidence type="ECO:0000259" key="9">
    <source>
        <dbReference type="Pfam" id="PF02706"/>
    </source>
</evidence>
<evidence type="ECO:0000256" key="5">
    <source>
        <dbReference type="ARBA" id="ARBA00022989"/>
    </source>
</evidence>
<comment type="similarity">
    <text evidence="2">Belongs to the CpsC/CapA family.</text>
</comment>
<accession>A0A4R2L0W2</accession>
<feature type="transmembrane region" description="Helical" evidence="8">
    <location>
        <begin position="397"/>
        <end position="417"/>
    </location>
</feature>
<comment type="caution">
    <text evidence="11">The sequence shown here is derived from an EMBL/GenBank/DDBJ whole genome shotgun (WGS) entry which is preliminary data.</text>
</comment>
<organism evidence="11 12">
    <name type="scientific">Marinisporobacter balticus</name>
    <dbReference type="NCBI Taxonomy" id="2018667"/>
    <lineage>
        <taxon>Bacteria</taxon>
        <taxon>Bacillati</taxon>
        <taxon>Bacillota</taxon>
        <taxon>Clostridia</taxon>
        <taxon>Peptostreptococcales</taxon>
        <taxon>Thermotaleaceae</taxon>
        <taxon>Marinisporobacter</taxon>
    </lineage>
</organism>
<proteinExistence type="inferred from homology"/>
<dbReference type="InterPro" id="IPR050445">
    <property type="entry name" value="Bact_polysacc_biosynth/exp"/>
</dbReference>
<evidence type="ECO:0000256" key="4">
    <source>
        <dbReference type="ARBA" id="ARBA00022692"/>
    </source>
</evidence>
<gene>
    <name evidence="11" type="ORF">EV214_104204</name>
</gene>
<keyword evidence="7" id="KW-0175">Coiled coil</keyword>
<keyword evidence="5 8" id="KW-1133">Transmembrane helix</keyword>
<reference evidence="11 12" key="1">
    <citation type="submission" date="2019-03" db="EMBL/GenBank/DDBJ databases">
        <title>Genomic Encyclopedia of Type Strains, Phase IV (KMG-IV): sequencing the most valuable type-strain genomes for metagenomic binning, comparative biology and taxonomic classification.</title>
        <authorList>
            <person name="Goeker M."/>
        </authorList>
    </citation>
    <scope>NUCLEOTIDE SEQUENCE [LARGE SCALE GENOMIC DNA]</scope>
    <source>
        <strain evidence="11 12">DSM 102940</strain>
    </source>
</reference>
<feature type="domain" description="Tyrosine-protein kinase G-rich" evidence="10">
    <location>
        <begin position="344"/>
        <end position="419"/>
    </location>
</feature>
<dbReference type="PANTHER" id="PTHR32309:SF13">
    <property type="entry name" value="FERRIC ENTEROBACTIN TRANSPORT PROTEIN FEPE"/>
    <property type="match status" value="1"/>
</dbReference>
<dbReference type="InterPro" id="IPR032807">
    <property type="entry name" value="GNVR"/>
</dbReference>
<protein>
    <submittedName>
        <fullName evidence="11">Uncharacterized protein involved in exopolysaccharide biosynthesis</fullName>
    </submittedName>
</protein>
<dbReference type="Pfam" id="PF02706">
    <property type="entry name" value="Wzz"/>
    <property type="match status" value="1"/>
</dbReference>
<keyword evidence="6 8" id="KW-0472">Membrane</keyword>
<dbReference type="AlphaFoldDB" id="A0A4R2L0W2"/>
<evidence type="ECO:0000313" key="11">
    <source>
        <dbReference type="EMBL" id="TCO78817.1"/>
    </source>
</evidence>
<evidence type="ECO:0000256" key="6">
    <source>
        <dbReference type="ARBA" id="ARBA00023136"/>
    </source>
</evidence>
<evidence type="ECO:0000256" key="3">
    <source>
        <dbReference type="ARBA" id="ARBA00022475"/>
    </source>
</evidence>
<dbReference type="EMBL" id="SLWV01000004">
    <property type="protein sequence ID" value="TCO78817.1"/>
    <property type="molecule type" value="Genomic_DNA"/>
</dbReference>
<name>A0A4R2L0W2_9FIRM</name>
<dbReference type="GO" id="GO:0004713">
    <property type="term" value="F:protein tyrosine kinase activity"/>
    <property type="evidence" value="ECO:0007669"/>
    <property type="project" value="TreeGrafter"/>
</dbReference>
<keyword evidence="3" id="KW-1003">Cell membrane</keyword>
<sequence length="432" mass="48672">MEQQNQYDEISLRELIEALLRQRKLIIGVTLACLLTSFVVSFFILDPVYESKATLIASGISKQLTQQEEGVKGFLDGMVQYPEMSIETYKQQINNPHVLQQTIDELKLDQLKITRRSLQNMVSLENIKDTNLININVTYTDKKVATDIANTIAKKFTEFVSNNANIQYTKSSDFMKGQLGLEKENLDQVLVEYKNYMAKPRGKNELEKEVDSKLELITKYKTDLVDAQIQEKKISAALSVAENALTNTPDKMTLKKALSDDAYLAQVIKDDTGKDAKELYGVQVTTEETNEAYIELRKQIDLLKIELAKTSSAKNNLKNLVSSMQKELENLQVNLAEKQHEEQTITQKVEIAQNTYNAFVEKFEETRIAKSSTIGDLTISVLSAAVEPLEPVGPRKMLNMAIAGVLGIMMGVFLAFAREYWKSSAVTNKKVA</sequence>
<keyword evidence="4 8" id="KW-0812">Transmembrane</keyword>
<evidence type="ECO:0000256" key="2">
    <source>
        <dbReference type="ARBA" id="ARBA00006683"/>
    </source>
</evidence>